<dbReference type="InterPro" id="IPR005594">
    <property type="entry name" value="YadA_C"/>
</dbReference>
<dbReference type="GO" id="GO:0009986">
    <property type="term" value="C:cell surface"/>
    <property type="evidence" value="ECO:0007669"/>
    <property type="project" value="UniProtKB-SubCell"/>
</dbReference>
<dbReference type="EMBL" id="CABPSD010000005">
    <property type="protein sequence ID" value="VVE03833.1"/>
    <property type="molecule type" value="Genomic_DNA"/>
</dbReference>
<feature type="compositionally biased region" description="Basic and acidic residues" evidence="11">
    <location>
        <begin position="121"/>
        <end position="135"/>
    </location>
</feature>
<dbReference type="Pfam" id="PF05658">
    <property type="entry name" value="YadA_head"/>
    <property type="match status" value="5"/>
</dbReference>
<dbReference type="Pfam" id="PF05662">
    <property type="entry name" value="YadA_stalk"/>
    <property type="match status" value="13"/>
</dbReference>
<feature type="domain" description="Trimeric autotransporter adhesin YadA-like head" evidence="13">
    <location>
        <begin position="144"/>
        <end position="164"/>
    </location>
</feature>
<feature type="domain" description="Trimeric autotransporter adhesin YadA-like head" evidence="13">
    <location>
        <begin position="1363"/>
        <end position="1387"/>
    </location>
</feature>
<proteinExistence type="inferred from homology"/>
<protein>
    <submittedName>
        <fullName evidence="16">Autotransporter adhesin BtaE</fullName>
    </submittedName>
</protein>
<feature type="domain" description="Trimeric autotransporter adhesin YadA-like stalk" evidence="14">
    <location>
        <begin position="925"/>
        <end position="960"/>
    </location>
</feature>
<evidence type="ECO:0000256" key="7">
    <source>
        <dbReference type="ARBA" id="ARBA00022729"/>
    </source>
</evidence>
<evidence type="ECO:0000259" key="14">
    <source>
        <dbReference type="Pfam" id="PF05662"/>
    </source>
</evidence>
<evidence type="ECO:0000256" key="3">
    <source>
        <dbReference type="ARBA" id="ARBA00005848"/>
    </source>
</evidence>
<evidence type="ECO:0000259" key="13">
    <source>
        <dbReference type="Pfam" id="PF05658"/>
    </source>
</evidence>
<evidence type="ECO:0000313" key="17">
    <source>
        <dbReference type="Proteomes" id="UP000368474"/>
    </source>
</evidence>
<feature type="domain" description="Trimeric autotransporter adhesin YadA-like head" evidence="13">
    <location>
        <begin position="1389"/>
        <end position="1413"/>
    </location>
</feature>
<feature type="domain" description="Trimeric autotransporter adhesin YadA-like stalk" evidence="14">
    <location>
        <begin position="767"/>
        <end position="793"/>
    </location>
</feature>
<dbReference type="InterPro" id="IPR008640">
    <property type="entry name" value="Adhesin_Head_dom"/>
</dbReference>
<reference evidence="16 17" key="1">
    <citation type="submission" date="2019-08" db="EMBL/GenBank/DDBJ databases">
        <authorList>
            <person name="Peeters C."/>
        </authorList>
    </citation>
    <scope>NUCLEOTIDE SEQUENCE [LARGE SCALE GENOMIC DNA]</scope>
    <source>
        <strain evidence="16 17">LMG 31116</strain>
    </source>
</reference>
<feature type="domain" description="Trimeric autotransporter adhesin YadA-like stalk" evidence="14">
    <location>
        <begin position="1004"/>
        <end position="1036"/>
    </location>
</feature>
<feature type="domain" description="Trimeric autotransporter adhesin YadA-like stalk" evidence="14">
    <location>
        <begin position="335"/>
        <end position="370"/>
    </location>
</feature>
<organism evidence="16 17">
    <name type="scientific">Pandoraea morbifera</name>
    <dbReference type="NCBI Taxonomy" id="2508300"/>
    <lineage>
        <taxon>Bacteria</taxon>
        <taxon>Pseudomonadati</taxon>
        <taxon>Pseudomonadota</taxon>
        <taxon>Betaproteobacteria</taxon>
        <taxon>Burkholderiales</taxon>
        <taxon>Burkholderiaceae</taxon>
        <taxon>Pandoraea</taxon>
    </lineage>
</organism>
<sequence>MNKTYRLVFSRRTNAWVAVAEICTGQGKTGGSRRGASLKRASVLLCGGAALCLASLSAPARAMVADGGKAPCRIDWSLVAHGYEAVSAWGDGCLALGNHAATVALRGDTLAAANHDDALGGDARARTASRNDPRNTEIGSGAVATGQGAMAIGAQSKAAGEYSMTLGAWSKASGKYAAAIGYAATASPIGSVAIGDWAVADEAVGTPSATINGQTYAFAGGAPMATMSIGSNRGLRTITRVAAGRISSSSTDATNGSQLNATNVALSKIGTDMSGFKSSMSTGMSSISSSLSSVVSGISSLSTGSARDLENAVKYDNASRESVSLGNAVSAKPVKLTNLADGMGASDAVTVRQLSVAYRGLTSLSTSTASLSDGVMSLSTGLSHVASLVADTENVIRYDDESQESVTFGNLLSVKPVKLTNVADGARLNDAVTVRQLSQTNSGVASLSTGAAATNKSVNSLSTGLKKMIGLTAGIETSVQYDDDTQGAVTFGSRVSARPVILTNVAEGVNATDAVNVRQMSATNSRVGSLSTGMAALSKNVGSLSTGAVSFGQGLTSLSTGATALSDRLTSLSTGLSKVTALATDVERFVQYDTKQRARLTLGGASAGAPVKLGNVADGETQRDAVNFGQLGEVSRHVASLSTGAILLSQGVTSLSTGAVVLGQGLTSLSTGAVVLGQGVTSLSTGAVVLGQGVTSLSTGAVVLGQGVTSLSTGAVVLEQGLTSLSTGLSTVAALTADTSSFAKYDSDKRDMLTLGGKDPTAPVALTNLADGVRNSDAVTVRQLGVTNSNVMRLSTSMATFENGVGSLSTGVKSIGGAVESLVSEMEIAVQYDNATKTKLRLGGLSRTPVSLGNVADGTRPHDAVNAAQLGTTNSSVASLSTTLSGLVAPGAVVRSADGRSHRTLVAGGVTAAGEPNQDGAVTLANVAEGERAGDAVNFGQLSATNRHVGSISTSIDKRVGALSTRLNKIERLSQGTGNGVQYDDGSHSKITLGNIVTSTPVTLTNVADGKNPSDAVTFRQLSTTRSSVSVLWKRIGTTDEQVGSLSTGMTKAEKRLTMLEANAEDYVGYDGQTRDTLTLGDTVSRRSVRVRNVANGVESGDAVNFAQLSDTNRTVTTLSTGLLRSERKLRSLAVDIENSARYDDASRGMLTLGGTGASSPVALTNVADGTHPTDAVNFRQLSETNRNVTSLSTGLKQMASVTPGDSRAVVYDDLRRERVKLGGAAASKPVALTNLAAGVASTDAVNVSQLQMTDSRVMSLSTSTSTGIGDMLIAMNSLASRLSASVGSQRPPTDGDSGGALKQTGGSASKQASYVSVNDGGLSRGNARGEGASGSGAMAIGVDAGAAGQGSAALGAKAATPGANAVAIGHAASATEAHAVAMGAGAVASGAGAVAIGANAVARDPGTVSFGAPGNERRLTNLAPGRRATDAATVGQLVGVQEGVNQVARRAYSGIAAATALAMIPEVDPGRRVALGVGSATFQGQAAVSIGASVRFTDNLKARLGAGISRQGNTYAAGVSYQW</sequence>
<feature type="region of interest" description="Disordered" evidence="11">
    <location>
        <begin position="1284"/>
        <end position="1335"/>
    </location>
</feature>
<feature type="domain" description="Trimeric autotransporter adhesin YadA-like C-terminal membrane anchor" evidence="12">
    <location>
        <begin position="1466"/>
        <end position="1524"/>
    </location>
</feature>
<comment type="subcellular location">
    <subcellularLocation>
        <location evidence="2">Cell outer membrane</location>
    </subcellularLocation>
    <subcellularLocation>
        <location evidence="1">Cell surface</location>
    </subcellularLocation>
</comment>
<feature type="domain" description="Trimeric autotransporter adhesin YadA-like stalk" evidence="14">
    <location>
        <begin position="854"/>
        <end position="890"/>
    </location>
</feature>
<dbReference type="InterPro" id="IPR045584">
    <property type="entry name" value="Pilin-like"/>
</dbReference>
<feature type="domain" description="Trimeric autotransporter adhesin YadA-like stalk" evidence="14">
    <location>
        <begin position="418"/>
        <end position="459"/>
    </location>
</feature>
<evidence type="ECO:0000256" key="6">
    <source>
        <dbReference type="ARBA" id="ARBA00022692"/>
    </source>
</evidence>
<feature type="domain" description="Trimeric autotransporter adhesin YadA-like stalk" evidence="14">
    <location>
        <begin position="238"/>
        <end position="271"/>
    </location>
</feature>
<feature type="domain" description="Trimeric autotransporter adhesin YadA-like stalk" evidence="14">
    <location>
        <begin position="1234"/>
        <end position="1269"/>
    </location>
</feature>
<evidence type="ECO:0000256" key="8">
    <source>
        <dbReference type="ARBA" id="ARBA00022927"/>
    </source>
</evidence>
<evidence type="ECO:0000256" key="11">
    <source>
        <dbReference type="SAM" id="MobiDB-lite"/>
    </source>
</evidence>
<gene>
    <name evidence="16" type="primary">btaE</name>
    <name evidence="16" type="ORF">PMO31116_02257</name>
</gene>
<evidence type="ECO:0000256" key="10">
    <source>
        <dbReference type="ARBA" id="ARBA00023237"/>
    </source>
</evidence>
<dbReference type="InterPro" id="IPR011049">
    <property type="entry name" value="Serralysin-like_metalloprot_C"/>
</dbReference>
<evidence type="ECO:0000256" key="4">
    <source>
        <dbReference type="ARBA" id="ARBA00022448"/>
    </source>
</evidence>
<keyword evidence="8" id="KW-0653">Protein transport</keyword>
<keyword evidence="10" id="KW-0998">Cell outer membrane</keyword>
<keyword evidence="9" id="KW-0472">Membrane</keyword>
<dbReference type="Pfam" id="PF03895">
    <property type="entry name" value="YadA_anchor"/>
    <property type="match status" value="1"/>
</dbReference>
<dbReference type="GO" id="GO:0009279">
    <property type="term" value="C:cell outer membrane"/>
    <property type="evidence" value="ECO:0007669"/>
    <property type="project" value="UniProtKB-SubCell"/>
</dbReference>
<keyword evidence="7" id="KW-0732">Signal</keyword>
<feature type="domain" description="ESPR" evidence="15">
    <location>
        <begin position="1"/>
        <end position="45"/>
    </location>
</feature>
<dbReference type="Pfam" id="PF13018">
    <property type="entry name" value="ESPR"/>
    <property type="match status" value="1"/>
</dbReference>
<keyword evidence="4" id="KW-0813">Transport</keyword>
<evidence type="ECO:0000256" key="5">
    <source>
        <dbReference type="ARBA" id="ARBA00022452"/>
    </source>
</evidence>
<feature type="compositionally biased region" description="Polar residues" evidence="11">
    <location>
        <begin position="1305"/>
        <end position="1317"/>
    </location>
</feature>
<dbReference type="Proteomes" id="UP000368474">
    <property type="component" value="Unassembled WGS sequence"/>
</dbReference>
<feature type="domain" description="Trimeric autotransporter adhesin YadA-like head" evidence="13">
    <location>
        <begin position="172"/>
        <end position="195"/>
    </location>
</feature>
<evidence type="ECO:0000259" key="12">
    <source>
        <dbReference type="Pfam" id="PF03895"/>
    </source>
</evidence>
<feature type="region of interest" description="Disordered" evidence="11">
    <location>
        <begin position="121"/>
        <end position="140"/>
    </location>
</feature>
<dbReference type="Gene3D" id="2.150.10.10">
    <property type="entry name" value="Serralysin-like metalloprotease, C-terminal"/>
    <property type="match status" value="9"/>
</dbReference>
<dbReference type="GO" id="GO:0015031">
    <property type="term" value="P:protein transport"/>
    <property type="evidence" value="ECO:0007669"/>
    <property type="project" value="UniProtKB-KW"/>
</dbReference>
<evidence type="ECO:0000259" key="15">
    <source>
        <dbReference type="Pfam" id="PF13018"/>
    </source>
</evidence>
<keyword evidence="5" id="KW-1134">Transmembrane beta strand</keyword>
<dbReference type="InterPro" id="IPR008635">
    <property type="entry name" value="Coiled_stalk_dom"/>
</dbReference>
<keyword evidence="17" id="KW-1185">Reference proteome</keyword>
<keyword evidence="6" id="KW-0812">Transmembrane</keyword>
<feature type="domain" description="Trimeric autotransporter adhesin YadA-like stalk" evidence="14">
    <location>
        <begin position="1091"/>
        <end position="1122"/>
    </location>
</feature>
<feature type="domain" description="Trimeric autotransporter adhesin YadA-like head" evidence="13">
    <location>
        <begin position="1333"/>
        <end position="1359"/>
    </location>
</feature>
<feature type="domain" description="Trimeric autotransporter adhesin YadA-like stalk" evidence="14">
    <location>
        <begin position="615"/>
        <end position="646"/>
    </location>
</feature>
<evidence type="ECO:0000256" key="1">
    <source>
        <dbReference type="ARBA" id="ARBA00004241"/>
    </source>
</evidence>
<evidence type="ECO:0000256" key="9">
    <source>
        <dbReference type="ARBA" id="ARBA00023136"/>
    </source>
</evidence>
<name>A0A5E4UW74_9BURK</name>
<feature type="domain" description="Trimeric autotransporter adhesin YadA-like stalk" evidence="14">
    <location>
        <begin position="1419"/>
        <end position="1460"/>
    </location>
</feature>
<dbReference type="SUPFAM" id="SSF54523">
    <property type="entry name" value="Pili subunits"/>
    <property type="match status" value="1"/>
</dbReference>
<evidence type="ECO:0000256" key="2">
    <source>
        <dbReference type="ARBA" id="ARBA00004442"/>
    </source>
</evidence>
<dbReference type="SUPFAM" id="SSF101967">
    <property type="entry name" value="Adhesin YadA, collagen-binding domain"/>
    <property type="match status" value="6"/>
</dbReference>
<accession>A0A5E4UW74</accession>
<feature type="domain" description="Trimeric autotransporter adhesin YadA-like stalk" evidence="14">
    <location>
        <begin position="503"/>
        <end position="533"/>
    </location>
</feature>
<feature type="domain" description="Trimeric autotransporter adhesin YadA-like stalk" evidence="14">
    <location>
        <begin position="1165"/>
        <end position="1195"/>
    </location>
</feature>
<evidence type="ECO:0000313" key="16">
    <source>
        <dbReference type="EMBL" id="VVE03833.1"/>
    </source>
</evidence>
<comment type="similarity">
    <text evidence="3">Belongs to the autotransporter-2 (AT-2) (TC 1.B.40) family.</text>
</comment>
<dbReference type="Gene3D" id="3.30.1300.30">
    <property type="entry name" value="GSPII I/J protein-like"/>
    <property type="match status" value="1"/>
</dbReference>
<dbReference type="InterPro" id="IPR024973">
    <property type="entry name" value="ESPR"/>
</dbReference>